<feature type="region of interest" description="Disordered" evidence="1">
    <location>
        <begin position="40"/>
        <end position="59"/>
    </location>
</feature>
<reference evidence="2 3" key="1">
    <citation type="journal article" date="2024" name="Nat. Commun.">
        <title>Phylogenomics reveals the evolutionary origins of lichenization in chlorophyte algae.</title>
        <authorList>
            <person name="Puginier C."/>
            <person name="Libourel C."/>
            <person name="Otte J."/>
            <person name="Skaloud P."/>
            <person name="Haon M."/>
            <person name="Grisel S."/>
            <person name="Petersen M."/>
            <person name="Berrin J.G."/>
            <person name="Delaux P.M."/>
            <person name="Dal Grande F."/>
            <person name="Keller J."/>
        </authorList>
    </citation>
    <scope>NUCLEOTIDE SEQUENCE [LARGE SCALE GENOMIC DNA]</scope>
    <source>
        <strain evidence="2 3">SAG 216-7</strain>
    </source>
</reference>
<feature type="region of interest" description="Disordered" evidence="1">
    <location>
        <begin position="64"/>
        <end position="93"/>
    </location>
</feature>
<feature type="compositionally biased region" description="Basic and acidic residues" evidence="1">
    <location>
        <begin position="73"/>
        <end position="87"/>
    </location>
</feature>
<evidence type="ECO:0000313" key="3">
    <source>
        <dbReference type="Proteomes" id="UP001491310"/>
    </source>
</evidence>
<accession>A0ABR2YBZ6</accession>
<gene>
    <name evidence="2" type="ORF">WJX75_007580</name>
</gene>
<dbReference type="Proteomes" id="UP001491310">
    <property type="component" value="Unassembled WGS sequence"/>
</dbReference>
<feature type="region of interest" description="Disordered" evidence="1">
    <location>
        <begin position="106"/>
        <end position="136"/>
    </location>
</feature>
<sequence length="153" mass="15127">MAPDRAIKAAATAVKKSAPAAAKKADRVSAVSEKLKFSNPVKTGTTGILPKGFEEPSLPLPKALQKAGAAATSKREAAAAPKKEDSKNVLAPAAAAASGAAIQKAVEPAASSTPAAPAAPSLPSMSLPSLGASKSQDATKGMYYCPLSSAQAC</sequence>
<name>A0ABR2YBZ6_9CHLO</name>
<evidence type="ECO:0000256" key="1">
    <source>
        <dbReference type="SAM" id="MobiDB-lite"/>
    </source>
</evidence>
<feature type="compositionally biased region" description="Low complexity" evidence="1">
    <location>
        <begin position="106"/>
        <end position="133"/>
    </location>
</feature>
<protein>
    <submittedName>
        <fullName evidence="2">Uncharacterized protein</fullName>
    </submittedName>
</protein>
<comment type="caution">
    <text evidence="2">The sequence shown here is derived from an EMBL/GenBank/DDBJ whole genome shotgun (WGS) entry which is preliminary data.</text>
</comment>
<keyword evidence="3" id="KW-1185">Reference proteome</keyword>
<evidence type="ECO:0000313" key="2">
    <source>
        <dbReference type="EMBL" id="KAK9901670.1"/>
    </source>
</evidence>
<organism evidence="2 3">
    <name type="scientific">Coccomyxa subellipsoidea</name>
    <dbReference type="NCBI Taxonomy" id="248742"/>
    <lineage>
        <taxon>Eukaryota</taxon>
        <taxon>Viridiplantae</taxon>
        <taxon>Chlorophyta</taxon>
        <taxon>core chlorophytes</taxon>
        <taxon>Trebouxiophyceae</taxon>
        <taxon>Trebouxiophyceae incertae sedis</taxon>
        <taxon>Coccomyxaceae</taxon>
        <taxon>Coccomyxa</taxon>
    </lineage>
</organism>
<dbReference type="EMBL" id="JALJOT010000017">
    <property type="protein sequence ID" value="KAK9901670.1"/>
    <property type="molecule type" value="Genomic_DNA"/>
</dbReference>
<proteinExistence type="predicted"/>